<proteinExistence type="predicted"/>
<name>A0A6C0AYN4_9ZZZZ</name>
<protein>
    <submittedName>
        <fullName evidence="1">Uncharacterized protein</fullName>
    </submittedName>
</protein>
<accession>A0A6C0AYN4</accession>
<reference evidence="1" key="1">
    <citation type="journal article" date="2020" name="Nature">
        <title>Giant virus diversity and host interactions through global metagenomics.</title>
        <authorList>
            <person name="Schulz F."/>
            <person name="Roux S."/>
            <person name="Paez-Espino D."/>
            <person name="Jungbluth S."/>
            <person name="Walsh D.A."/>
            <person name="Denef V.J."/>
            <person name="McMahon K.D."/>
            <person name="Konstantinidis K.T."/>
            <person name="Eloe-Fadrosh E.A."/>
            <person name="Kyrpides N.C."/>
            <person name="Woyke T."/>
        </authorList>
    </citation>
    <scope>NUCLEOTIDE SEQUENCE</scope>
    <source>
        <strain evidence="1">GVMAG-M-3300009182-67</strain>
    </source>
</reference>
<dbReference type="EMBL" id="MN739039">
    <property type="protein sequence ID" value="QHS84962.1"/>
    <property type="molecule type" value="Genomic_DNA"/>
</dbReference>
<organism evidence="1">
    <name type="scientific">viral metagenome</name>
    <dbReference type="NCBI Taxonomy" id="1070528"/>
    <lineage>
        <taxon>unclassified sequences</taxon>
        <taxon>metagenomes</taxon>
        <taxon>organismal metagenomes</taxon>
    </lineage>
</organism>
<dbReference type="AlphaFoldDB" id="A0A6C0AYN4"/>
<evidence type="ECO:0000313" key="1">
    <source>
        <dbReference type="EMBL" id="QHS84962.1"/>
    </source>
</evidence>
<sequence length="79" mass="9041">MLPIKPRMLVKARFVSKTAPSLKFSPSCKDCKWSTDNGNICILFSLTDNLFESKLIRKNKDLCGPDAFYFKSKDSEIDF</sequence>